<gene>
    <name evidence="2" type="ORF">BFJ63_vAg17835</name>
</gene>
<protein>
    <submittedName>
        <fullName evidence="2">Uncharacterized protein</fullName>
    </submittedName>
</protein>
<organism evidence="2 3">
    <name type="scientific">Fusarium oxysporum f. sp. narcissi</name>
    <dbReference type="NCBI Taxonomy" id="451672"/>
    <lineage>
        <taxon>Eukaryota</taxon>
        <taxon>Fungi</taxon>
        <taxon>Dikarya</taxon>
        <taxon>Ascomycota</taxon>
        <taxon>Pezizomycotina</taxon>
        <taxon>Sordariomycetes</taxon>
        <taxon>Hypocreomycetidae</taxon>
        <taxon>Hypocreales</taxon>
        <taxon>Nectriaceae</taxon>
        <taxon>Fusarium</taxon>
        <taxon>Fusarium oxysporum species complex</taxon>
    </lineage>
</organism>
<feature type="chain" id="PRO_5020594663" evidence="1">
    <location>
        <begin position="21"/>
        <end position="164"/>
    </location>
</feature>
<proteinExistence type="predicted"/>
<evidence type="ECO:0000313" key="3">
    <source>
        <dbReference type="Proteomes" id="UP000290540"/>
    </source>
</evidence>
<keyword evidence="1" id="KW-0732">Signal</keyword>
<reference evidence="2 3" key="1">
    <citation type="submission" date="2016-12" db="EMBL/GenBank/DDBJ databases">
        <title>Draft genome sequence of Fusarium oxysporum causing rot on Narcissus.</title>
        <authorList>
            <person name="Armitage A.D."/>
            <person name="Taylor A."/>
            <person name="Clarkson J.P."/>
            <person name="Harrison R.J."/>
            <person name="Jackson A.C."/>
        </authorList>
    </citation>
    <scope>NUCLEOTIDE SEQUENCE [LARGE SCALE GENOMIC DNA]</scope>
    <source>
        <strain evidence="2 3">N139</strain>
    </source>
</reference>
<feature type="signal peptide" evidence="1">
    <location>
        <begin position="1"/>
        <end position="20"/>
    </location>
</feature>
<sequence length="164" mass="16934">MKRFALFTATIISILGFVSAQCPSGAHLQSGTESCTCSGTTANCDSFQLCGVGKRNANVVLTGSYSATVDCRNRGGNVVTVKAQGVTSSSSTGSIQPRNGCLTVPTLSTTTPTDSQFEQAATCPNGNWTPLVRSETISLDSYTYTVTFTGCSSPYLTLGGSCPA</sequence>
<dbReference type="Proteomes" id="UP000290540">
    <property type="component" value="Unassembled WGS sequence"/>
</dbReference>
<dbReference type="AlphaFoldDB" id="A0A4Q2V3X0"/>
<evidence type="ECO:0000313" key="2">
    <source>
        <dbReference type="EMBL" id="RYC79288.1"/>
    </source>
</evidence>
<accession>A0A4Q2V3X0</accession>
<name>A0A4Q2V3X0_FUSOX</name>
<evidence type="ECO:0000256" key="1">
    <source>
        <dbReference type="SAM" id="SignalP"/>
    </source>
</evidence>
<dbReference type="EMBL" id="MQTW01000696">
    <property type="protein sequence ID" value="RYC79288.1"/>
    <property type="molecule type" value="Genomic_DNA"/>
</dbReference>
<comment type="caution">
    <text evidence="2">The sequence shown here is derived from an EMBL/GenBank/DDBJ whole genome shotgun (WGS) entry which is preliminary data.</text>
</comment>